<sequence length="68" mass="7797">MQKTKSLFMRKEEYAAYDGLIFIWPCIENITLSMIALLPEPTPSWRIADAIQRAVAAYHRPTSEPLSD</sequence>
<evidence type="ECO:0000313" key="2">
    <source>
        <dbReference type="Proteomes" id="UP000295550"/>
    </source>
</evidence>
<dbReference type="EMBL" id="PUJX01000019">
    <property type="protein sequence ID" value="TDB47859.1"/>
    <property type="molecule type" value="Genomic_DNA"/>
</dbReference>
<comment type="caution">
    <text evidence="1">The sequence shown here is derived from an EMBL/GenBank/DDBJ whole genome shotgun (WGS) entry which is preliminary data.</text>
</comment>
<name>A0A4R4J5A0_PHOLU</name>
<accession>A0A4R4J5A0</accession>
<reference evidence="1 2" key="1">
    <citation type="journal article" date="2019" name="Int. J. Syst. Evol. Microbiol.">
        <title>Photorhabdus khanii subsp. guanajuatensis subsp. nov., isolated from Heterorhabditis atacamensis, and Photorhabdus luminescens subsp. mexicana subsp. nov., isolated from Heterorhabditis mexicana entomopathogenic nematodes.</title>
        <authorList>
            <person name="Machado R.A.R."/>
            <person name="Bruno P."/>
            <person name="Arce C.C.M."/>
            <person name="Liechti N."/>
            <person name="Kohler A."/>
            <person name="Bernal J."/>
            <person name="Bruggmann R."/>
            <person name="Turlings T.C.J."/>
        </authorList>
    </citation>
    <scope>NUCLEOTIDE SEQUENCE [LARGE SCALE GENOMIC DNA]</scope>
    <source>
        <strain evidence="1 2">MEX47-22</strain>
    </source>
</reference>
<gene>
    <name evidence="1" type="ORF">C5468_17350</name>
</gene>
<dbReference type="AlphaFoldDB" id="A0A4R4J5A0"/>
<organism evidence="1 2">
    <name type="scientific">Photorhabdus luminescens subsp. mexicana</name>
    <dbReference type="NCBI Taxonomy" id="2100167"/>
    <lineage>
        <taxon>Bacteria</taxon>
        <taxon>Pseudomonadati</taxon>
        <taxon>Pseudomonadota</taxon>
        <taxon>Gammaproteobacteria</taxon>
        <taxon>Enterobacterales</taxon>
        <taxon>Morganellaceae</taxon>
        <taxon>Photorhabdus</taxon>
    </lineage>
</organism>
<dbReference type="RefSeq" id="WP_132346946.1">
    <property type="nucleotide sequence ID" value="NZ_CAWOLF010000019.1"/>
</dbReference>
<proteinExistence type="predicted"/>
<protein>
    <submittedName>
        <fullName evidence="1">Uncharacterized protein</fullName>
    </submittedName>
</protein>
<dbReference type="Proteomes" id="UP000295550">
    <property type="component" value="Unassembled WGS sequence"/>
</dbReference>
<evidence type="ECO:0000313" key="1">
    <source>
        <dbReference type="EMBL" id="TDB47859.1"/>
    </source>
</evidence>